<evidence type="ECO:0000313" key="15">
    <source>
        <dbReference type="EMBL" id="BBK25983.1"/>
    </source>
</evidence>
<evidence type="ECO:0000256" key="2">
    <source>
        <dbReference type="ARBA" id="ARBA00022448"/>
    </source>
</evidence>
<comment type="similarity">
    <text evidence="10 11">Belongs to the TonB-dependent receptor family.</text>
</comment>
<dbReference type="InterPro" id="IPR012910">
    <property type="entry name" value="Plug_dom"/>
</dbReference>
<dbReference type="InterPro" id="IPR036942">
    <property type="entry name" value="Beta-barrel_TonB_sf"/>
</dbReference>
<dbReference type="Pfam" id="PF00593">
    <property type="entry name" value="TonB_dep_Rec_b-barrel"/>
    <property type="match status" value="1"/>
</dbReference>
<dbReference type="GO" id="GO:0009279">
    <property type="term" value="C:cell outer membrane"/>
    <property type="evidence" value="ECO:0007669"/>
    <property type="project" value="UniProtKB-SubCell"/>
</dbReference>
<dbReference type="PANTHER" id="PTHR30069:SF29">
    <property type="entry name" value="HEMOGLOBIN AND HEMOGLOBIN-HAPTOGLOBIN-BINDING PROTEIN 1-RELATED"/>
    <property type="match status" value="1"/>
</dbReference>
<accession>A0A8D4UVZ1</accession>
<dbReference type="RefSeq" id="WP_162501796.1">
    <property type="nucleotide sequence ID" value="NZ_AP019697.1"/>
</dbReference>
<evidence type="ECO:0000313" key="16">
    <source>
        <dbReference type="Proteomes" id="UP000320585"/>
    </source>
</evidence>
<dbReference type="PROSITE" id="PS01156">
    <property type="entry name" value="TONB_DEPENDENT_REC_2"/>
    <property type="match status" value="1"/>
</dbReference>
<evidence type="ECO:0000256" key="4">
    <source>
        <dbReference type="ARBA" id="ARBA00022692"/>
    </source>
</evidence>
<evidence type="ECO:0000256" key="12">
    <source>
        <dbReference type="SAM" id="SignalP"/>
    </source>
</evidence>
<keyword evidence="4 10" id="KW-0812">Transmembrane</keyword>
<keyword evidence="16" id="KW-1185">Reference proteome</keyword>
<evidence type="ECO:0000259" key="13">
    <source>
        <dbReference type="Pfam" id="PF00593"/>
    </source>
</evidence>
<dbReference type="PANTHER" id="PTHR30069">
    <property type="entry name" value="TONB-DEPENDENT OUTER MEMBRANE RECEPTOR"/>
    <property type="match status" value="1"/>
</dbReference>
<keyword evidence="7 10" id="KW-0472">Membrane</keyword>
<evidence type="ECO:0000256" key="9">
    <source>
        <dbReference type="ARBA" id="ARBA00023237"/>
    </source>
</evidence>
<keyword evidence="5 12" id="KW-0732">Signal</keyword>
<dbReference type="CDD" id="cd01347">
    <property type="entry name" value="ligand_gated_channel"/>
    <property type="match status" value="1"/>
</dbReference>
<dbReference type="Proteomes" id="UP000320585">
    <property type="component" value="Chromosome"/>
</dbReference>
<evidence type="ECO:0000259" key="14">
    <source>
        <dbReference type="Pfam" id="PF07715"/>
    </source>
</evidence>
<evidence type="ECO:0000256" key="7">
    <source>
        <dbReference type="ARBA" id="ARBA00023136"/>
    </source>
</evidence>
<name>A0A8D4UVZ1_9FIRM</name>
<keyword evidence="2 10" id="KW-0813">Transport</keyword>
<dbReference type="GO" id="GO:0015344">
    <property type="term" value="F:siderophore uptake transmembrane transporter activity"/>
    <property type="evidence" value="ECO:0007669"/>
    <property type="project" value="TreeGrafter"/>
</dbReference>
<proteinExistence type="inferred from homology"/>
<evidence type="ECO:0000256" key="1">
    <source>
        <dbReference type="ARBA" id="ARBA00004571"/>
    </source>
</evidence>
<keyword evidence="6 11" id="KW-0798">TonB box</keyword>
<dbReference type="Gene3D" id="2.170.130.10">
    <property type="entry name" value="TonB-dependent receptor, plug domain"/>
    <property type="match status" value="1"/>
</dbReference>
<dbReference type="GO" id="GO:0044718">
    <property type="term" value="P:siderophore transmembrane transport"/>
    <property type="evidence" value="ECO:0007669"/>
    <property type="project" value="TreeGrafter"/>
</dbReference>
<dbReference type="Gene3D" id="2.40.170.20">
    <property type="entry name" value="TonB-dependent receptor, beta-barrel domain"/>
    <property type="match status" value="1"/>
</dbReference>
<evidence type="ECO:0000256" key="10">
    <source>
        <dbReference type="PROSITE-ProRule" id="PRU01360"/>
    </source>
</evidence>
<feature type="chain" id="PRO_5034315975" evidence="12">
    <location>
        <begin position="25"/>
        <end position="640"/>
    </location>
</feature>
<evidence type="ECO:0000256" key="6">
    <source>
        <dbReference type="ARBA" id="ARBA00023077"/>
    </source>
</evidence>
<dbReference type="InterPro" id="IPR010917">
    <property type="entry name" value="TonB_rcpt_CS"/>
</dbReference>
<feature type="domain" description="TonB-dependent receptor plug" evidence="14">
    <location>
        <begin position="47"/>
        <end position="156"/>
    </location>
</feature>
<dbReference type="GeneID" id="92717126"/>
<keyword evidence="9 10" id="KW-0998">Cell outer membrane</keyword>
<dbReference type="SUPFAM" id="SSF56935">
    <property type="entry name" value="Porins"/>
    <property type="match status" value="1"/>
</dbReference>
<dbReference type="AlphaFoldDB" id="A0A8D4UVZ1"/>
<organism evidence="15 16">
    <name type="scientific">Dialister hominis</name>
    <dbReference type="NCBI Taxonomy" id="2582419"/>
    <lineage>
        <taxon>Bacteria</taxon>
        <taxon>Bacillati</taxon>
        <taxon>Bacillota</taxon>
        <taxon>Negativicutes</taxon>
        <taxon>Veillonellales</taxon>
        <taxon>Veillonellaceae</taxon>
        <taxon>Dialister</taxon>
    </lineage>
</organism>
<evidence type="ECO:0000256" key="8">
    <source>
        <dbReference type="ARBA" id="ARBA00023170"/>
    </source>
</evidence>
<feature type="signal peptide" evidence="12">
    <location>
        <begin position="1"/>
        <end position="24"/>
    </location>
</feature>
<evidence type="ECO:0000256" key="3">
    <source>
        <dbReference type="ARBA" id="ARBA00022452"/>
    </source>
</evidence>
<comment type="subcellular location">
    <subcellularLocation>
        <location evidence="1 10">Cell outer membrane</location>
        <topology evidence="1 10">Multi-pass membrane protein</topology>
    </subcellularLocation>
</comment>
<dbReference type="InterPro" id="IPR000531">
    <property type="entry name" value="Beta-barrel_TonB"/>
</dbReference>
<dbReference type="InterPro" id="IPR037066">
    <property type="entry name" value="Plug_dom_sf"/>
</dbReference>
<dbReference type="EMBL" id="AP019697">
    <property type="protein sequence ID" value="BBK25983.1"/>
    <property type="molecule type" value="Genomic_DNA"/>
</dbReference>
<dbReference type="Pfam" id="PF07715">
    <property type="entry name" value="Plug"/>
    <property type="match status" value="1"/>
</dbReference>
<evidence type="ECO:0000256" key="11">
    <source>
        <dbReference type="RuleBase" id="RU003357"/>
    </source>
</evidence>
<keyword evidence="8 15" id="KW-0675">Receptor</keyword>
<keyword evidence="3 10" id="KW-1134">Transmembrane beta strand</keyword>
<dbReference type="PROSITE" id="PS52016">
    <property type="entry name" value="TONB_DEPENDENT_REC_3"/>
    <property type="match status" value="1"/>
</dbReference>
<feature type="domain" description="TonB-dependent receptor-like beta-barrel" evidence="13">
    <location>
        <begin position="235"/>
        <end position="603"/>
    </location>
</feature>
<dbReference type="InterPro" id="IPR039426">
    <property type="entry name" value="TonB-dep_rcpt-like"/>
</dbReference>
<evidence type="ECO:0000256" key="5">
    <source>
        <dbReference type="ARBA" id="ARBA00022729"/>
    </source>
</evidence>
<gene>
    <name evidence="15" type="ORF">Dia5BBH33_19180</name>
</gene>
<sequence>MKKKYIAASLAALCAAGGAMTVHAEDMPVYTLDQVVVTANREPEKVIDSNADISVVTAKDIEANHYKSVADAVKQVPGVVIATRGSSSQTYFSDPITINGSTNVVVMVDGMRVNTNGLMGTHSQLGILTNMDSVDHIEVLKGSASTLYGSDAAGGVINIITKKPTDGKVHTTLDLSRASFDGEKYGLYNEGNKDGFFWTIEANKQIQGNFKDGWGRHVINHLNAESFAGKIGYDLGNDSSVTLSYEKYNADYTRPDYGSNDPTKDFGKKDSDRIALQYNARINDRLTNRLSMYQNRYHLQDDYNNAGSSGTTDLRLKTRGISDQLTYTMEGQTIIGGFDLYQDSVPYYAEVAGMQGKHATNLGFYVQDKWDINDRWNVTPGVRVEHNTDYGTRTTPSLTVGYKISDNTNYYASYKKFFNAPSLMQIYYDNYHTIPNPDLDPEEGYTVELGANHIFDDTLSGNISVYRQFAKNLISWGYSSKGTQYLNTGKTINTGVNMSLTKKFSDHLSGTLGYSYFDGDIRNDSRVYMPKHELNVGLNYADKKFDAYINGRGVMDRYTSTKSSYGVSESKTMKDYSSFWVWDIGADYKITKEATIYARVNNVFDQFYTNIGSSSPSYGPSGTWFAAPGRNYEVGMQYRF</sequence>
<dbReference type="KEGG" id="dho:Dia5BBH33_19180"/>
<protein>
    <submittedName>
        <fullName evidence="15">Catecholate siderophore receptor CirA</fullName>
    </submittedName>
</protein>
<reference evidence="16" key="1">
    <citation type="submission" date="2019-05" db="EMBL/GenBank/DDBJ databases">
        <title>Complete genome sequencing of Dialister sp. strain 5BBH33.</title>
        <authorList>
            <person name="Sakamoto M."/>
            <person name="Murakami T."/>
            <person name="Mori H."/>
        </authorList>
    </citation>
    <scope>NUCLEOTIDE SEQUENCE [LARGE SCALE GENOMIC DNA]</scope>
    <source>
        <strain evidence="16">5BBH33</strain>
    </source>
</reference>